<feature type="transmembrane region" description="Helical" evidence="8">
    <location>
        <begin position="417"/>
        <end position="435"/>
    </location>
</feature>
<dbReference type="GO" id="GO:0015188">
    <property type="term" value="F:L-isoleucine transmembrane transporter activity"/>
    <property type="evidence" value="ECO:0007669"/>
    <property type="project" value="EnsemblFungi"/>
</dbReference>
<keyword evidence="4 8" id="KW-0812">Transmembrane</keyword>
<dbReference type="Pfam" id="PF01490">
    <property type="entry name" value="Aa_trans"/>
    <property type="match status" value="1"/>
</dbReference>
<proteinExistence type="inferred from homology"/>
<feature type="transmembrane region" description="Helical" evidence="8">
    <location>
        <begin position="540"/>
        <end position="558"/>
    </location>
</feature>
<dbReference type="OrthoDB" id="1684102at2759"/>
<feature type="compositionally biased region" description="Low complexity" evidence="7">
    <location>
        <begin position="98"/>
        <end position="109"/>
    </location>
</feature>
<evidence type="ECO:0000313" key="11">
    <source>
        <dbReference type="Proteomes" id="UP000006790"/>
    </source>
</evidence>
<organism evidence="10 11">
    <name type="scientific">Eremothecium cymbalariae (strain CBS 270.75 / DBVPG 7215 / KCTC 17166 / NRRL Y-17582)</name>
    <name type="common">Yeast</name>
    <dbReference type="NCBI Taxonomy" id="931890"/>
    <lineage>
        <taxon>Eukaryota</taxon>
        <taxon>Fungi</taxon>
        <taxon>Dikarya</taxon>
        <taxon>Ascomycota</taxon>
        <taxon>Saccharomycotina</taxon>
        <taxon>Saccharomycetes</taxon>
        <taxon>Saccharomycetales</taxon>
        <taxon>Saccharomycetaceae</taxon>
        <taxon>Eremothecium</taxon>
    </lineage>
</organism>
<dbReference type="OMA" id="SAMYVPN"/>
<protein>
    <recommendedName>
        <fullName evidence="9">Amino acid transporter transmembrane domain-containing protein</fullName>
    </recommendedName>
</protein>
<evidence type="ECO:0000256" key="5">
    <source>
        <dbReference type="ARBA" id="ARBA00022989"/>
    </source>
</evidence>
<dbReference type="GO" id="GO:0015824">
    <property type="term" value="P:proline transport"/>
    <property type="evidence" value="ECO:0007669"/>
    <property type="project" value="EnsemblFungi"/>
</dbReference>
<feature type="transmembrane region" description="Helical" evidence="8">
    <location>
        <begin position="497"/>
        <end position="519"/>
    </location>
</feature>
<keyword evidence="11" id="KW-1185">Reference proteome</keyword>
<evidence type="ECO:0000256" key="4">
    <source>
        <dbReference type="ARBA" id="ARBA00022692"/>
    </source>
</evidence>
<feature type="compositionally biased region" description="Polar residues" evidence="7">
    <location>
        <begin position="8"/>
        <end position="21"/>
    </location>
</feature>
<dbReference type="GO" id="GO:0005302">
    <property type="term" value="F:L-tyrosine transmembrane transporter activity"/>
    <property type="evidence" value="ECO:0007669"/>
    <property type="project" value="EnsemblFungi"/>
</dbReference>
<feature type="transmembrane region" description="Helical" evidence="8">
    <location>
        <begin position="350"/>
        <end position="366"/>
    </location>
</feature>
<feature type="transmembrane region" description="Helical" evidence="8">
    <location>
        <begin position="564"/>
        <end position="583"/>
    </location>
</feature>
<dbReference type="eggNOG" id="KOG1304">
    <property type="taxonomic scope" value="Eukaryota"/>
</dbReference>
<dbReference type="FunCoup" id="G8JXF8">
    <property type="interactions" value="527"/>
</dbReference>
<comment type="similarity">
    <text evidence="2">Belongs to the amino acid/polyamine transporter 2 family.</text>
</comment>
<dbReference type="HOGENOM" id="CLU_009646_3_2_1"/>
<dbReference type="KEGG" id="erc:Ecym_8249"/>
<dbReference type="Proteomes" id="UP000006790">
    <property type="component" value="Chromosome 8"/>
</dbReference>
<dbReference type="PANTHER" id="PTHR22950">
    <property type="entry name" value="AMINO ACID TRANSPORTER"/>
    <property type="match status" value="1"/>
</dbReference>
<feature type="transmembrane region" description="Helical" evidence="8">
    <location>
        <begin position="262"/>
        <end position="286"/>
    </location>
</feature>
<accession>G8JXF8</accession>
<feature type="region of interest" description="Disordered" evidence="7">
    <location>
        <begin position="65"/>
        <end position="109"/>
    </location>
</feature>
<dbReference type="GO" id="GO:0000329">
    <property type="term" value="C:fungal-type vacuole membrane"/>
    <property type="evidence" value="ECO:0007669"/>
    <property type="project" value="EnsemblFungi"/>
</dbReference>
<dbReference type="EMBL" id="CP002504">
    <property type="protein sequence ID" value="AET41532.1"/>
    <property type="molecule type" value="Genomic_DNA"/>
</dbReference>
<dbReference type="InParanoid" id="G8JXF8"/>
<evidence type="ECO:0000256" key="2">
    <source>
        <dbReference type="ARBA" id="ARBA00008066"/>
    </source>
</evidence>
<keyword evidence="5 8" id="KW-1133">Transmembrane helix</keyword>
<dbReference type="RefSeq" id="XP_003648349.1">
    <property type="nucleotide sequence ID" value="XM_003648301.1"/>
</dbReference>
<evidence type="ECO:0000256" key="6">
    <source>
        <dbReference type="ARBA" id="ARBA00023136"/>
    </source>
</evidence>
<dbReference type="AlphaFoldDB" id="G8JXF8"/>
<feature type="transmembrane region" description="Helical" evidence="8">
    <location>
        <begin position="447"/>
        <end position="473"/>
    </location>
</feature>
<dbReference type="GO" id="GO:0032974">
    <property type="term" value="P:amino acid transmembrane export from vacuole"/>
    <property type="evidence" value="ECO:0007669"/>
    <property type="project" value="EnsemblFungi"/>
</dbReference>
<feature type="region of interest" description="Disordered" evidence="7">
    <location>
        <begin position="1"/>
        <end position="21"/>
    </location>
</feature>
<comment type="subcellular location">
    <subcellularLocation>
        <location evidence="1">Vacuole membrane</location>
        <topology evidence="1">Multi-pass membrane protein</topology>
    </subcellularLocation>
</comment>
<evidence type="ECO:0000313" key="10">
    <source>
        <dbReference type="EMBL" id="AET41532.1"/>
    </source>
</evidence>
<feature type="transmembrane region" description="Helical" evidence="8">
    <location>
        <begin position="312"/>
        <end position="330"/>
    </location>
</feature>
<feature type="transmembrane region" description="Helical" evidence="8">
    <location>
        <begin position="595"/>
        <end position="616"/>
    </location>
</feature>
<sequence>MSRRPSMQLGSSVPSSRASVNVDWQNPDSVMLDIVNRHLAAESGNSLTLLGGDMTRDLYRWTSEQAAAPPPPAQQQQQQQQGVPPMLLGGRPASPLASVSGSSRRRSMSFSGSYAGTFSEMTANEMRAPNGFRRSYMLMNNQAKKSDFITRNFIEFLSLYGHFAGEDLSDDDDDDDGGGGGEGEGGLGGLGGGGRRLHRDRESVLLSDEEEPLLGTVEERSSSATRSGGRKGKASVFKTVLLLLKAFVGTGVLFMPKGFQNGGWLFSCGCLIFFGVVSCFCFLLLIEAKTEACVNGYGDLGRVAYGKSMQRGILASIVLSQIGFSAAYTIFTATNLQVFFGEVFGWSHRLSVYIFLQLVVYLPLALTRRISRLSGTALAADVLILFGLVYVYGYSAVYVLRYGVASQSMKMFNRQDWTLFVGTAIFTYEGIGLLVPIQESMSRPGRFASCLVWVIAAVTSIFISCGLLCYSAFGSRVETVILLNFPKDSVLSSSVQFLYAMAIMLSTPLQLFPAIRILEHGIISSSVSGKHDPRVKWAKNWFRVLVVFVTVSIAWVGADDLDKFVSLIGSFACVPLIYIYPPLLHYMLFKGTGRVSNAALFLDQLVVWFGVIGMFYTSSQTVKQWLQ</sequence>
<feature type="transmembrane region" description="Helical" evidence="8">
    <location>
        <begin position="236"/>
        <end position="256"/>
    </location>
</feature>
<dbReference type="InterPro" id="IPR013057">
    <property type="entry name" value="AA_transpt_TM"/>
</dbReference>
<keyword evidence="6 8" id="KW-0472">Membrane</keyword>
<gene>
    <name evidence="10" type="ordered locus">Ecym_8249</name>
</gene>
<evidence type="ECO:0000256" key="1">
    <source>
        <dbReference type="ARBA" id="ARBA00004128"/>
    </source>
</evidence>
<feature type="domain" description="Amino acid transporter transmembrane" evidence="9">
    <location>
        <begin position="233"/>
        <end position="622"/>
    </location>
</feature>
<evidence type="ECO:0000256" key="8">
    <source>
        <dbReference type="SAM" id="Phobius"/>
    </source>
</evidence>
<dbReference type="GO" id="GO:0015186">
    <property type="term" value="F:L-glutamine transmembrane transporter activity"/>
    <property type="evidence" value="ECO:0007669"/>
    <property type="project" value="EnsemblFungi"/>
</dbReference>
<dbReference type="GeneID" id="11472727"/>
<name>G8JXF8_ERECY</name>
<dbReference type="PANTHER" id="PTHR22950:SF530">
    <property type="entry name" value="VACUOLAR AMINO ACID TRANSPORTER 3"/>
    <property type="match status" value="1"/>
</dbReference>
<evidence type="ECO:0000259" key="9">
    <source>
        <dbReference type="Pfam" id="PF01490"/>
    </source>
</evidence>
<evidence type="ECO:0000256" key="7">
    <source>
        <dbReference type="SAM" id="MobiDB-lite"/>
    </source>
</evidence>
<dbReference type="STRING" id="931890.G8JXF8"/>
<feature type="region of interest" description="Disordered" evidence="7">
    <location>
        <begin position="168"/>
        <end position="196"/>
    </location>
</feature>
<feature type="compositionally biased region" description="Gly residues" evidence="7">
    <location>
        <begin position="178"/>
        <end position="194"/>
    </location>
</feature>
<evidence type="ECO:0000256" key="3">
    <source>
        <dbReference type="ARBA" id="ARBA00022554"/>
    </source>
</evidence>
<reference evidence="11" key="1">
    <citation type="journal article" date="2012" name="G3 (Bethesda)">
        <title>Pichia sorbitophila, an interspecies yeast hybrid reveals early steps of genome resolution following polyploidization.</title>
        <authorList>
            <person name="Leh Louis V."/>
            <person name="Despons L."/>
            <person name="Friedrich A."/>
            <person name="Martin T."/>
            <person name="Durrens P."/>
            <person name="Casaregola S."/>
            <person name="Neuveglise C."/>
            <person name="Fairhead C."/>
            <person name="Marck C."/>
            <person name="Cruz J.A."/>
            <person name="Straub M.L."/>
            <person name="Kugler V."/>
            <person name="Sacerdot C."/>
            <person name="Uzunov Z."/>
            <person name="Thierry A."/>
            <person name="Weiss S."/>
            <person name="Bleykasten C."/>
            <person name="De Montigny J."/>
            <person name="Jacques N."/>
            <person name="Jung P."/>
            <person name="Lemaire M."/>
            <person name="Mallet S."/>
            <person name="Morel G."/>
            <person name="Richard G.F."/>
            <person name="Sarkar A."/>
            <person name="Savel G."/>
            <person name="Schacherer J."/>
            <person name="Seret M.L."/>
            <person name="Talla E."/>
            <person name="Samson G."/>
            <person name="Jubin C."/>
            <person name="Poulain J."/>
            <person name="Vacherie B."/>
            <person name="Barbe V."/>
            <person name="Pelletier E."/>
            <person name="Sherman D.J."/>
            <person name="Westhof E."/>
            <person name="Weissenbach J."/>
            <person name="Baret P.V."/>
            <person name="Wincker P."/>
            <person name="Gaillardin C."/>
            <person name="Dujon B."/>
            <person name="Souciet J.L."/>
        </authorList>
    </citation>
    <scope>NUCLEOTIDE SEQUENCE [LARGE SCALE GENOMIC DNA]</scope>
    <source>
        <strain evidence="11">CBS 270.75 / DBVPG 7215 / KCTC 17166 / NRRL Y-17582</strain>
    </source>
</reference>
<feature type="compositionally biased region" description="Acidic residues" evidence="7">
    <location>
        <begin position="168"/>
        <end position="177"/>
    </location>
</feature>
<feature type="transmembrane region" description="Helical" evidence="8">
    <location>
        <begin position="378"/>
        <end position="397"/>
    </location>
</feature>
<keyword evidence="3" id="KW-0926">Vacuole</keyword>